<reference evidence="1" key="1">
    <citation type="journal article" date="2019" name="Environ. Microbiol.">
        <title>Fungal ecological strategies reflected in gene transcription - a case study of two litter decomposers.</title>
        <authorList>
            <person name="Barbi F."/>
            <person name="Kohler A."/>
            <person name="Barry K."/>
            <person name="Baskaran P."/>
            <person name="Daum C."/>
            <person name="Fauchery L."/>
            <person name="Ihrmark K."/>
            <person name="Kuo A."/>
            <person name="LaButti K."/>
            <person name="Lipzen A."/>
            <person name="Morin E."/>
            <person name="Grigoriev I.V."/>
            <person name="Henrissat B."/>
            <person name="Lindahl B."/>
            <person name="Martin F."/>
        </authorList>
    </citation>
    <scope>NUCLEOTIDE SEQUENCE</scope>
    <source>
        <strain evidence="1">JB14</strain>
    </source>
</reference>
<accession>A0A6A4HZ92</accession>
<dbReference type="Proteomes" id="UP000799118">
    <property type="component" value="Unassembled WGS sequence"/>
</dbReference>
<name>A0A6A4HZ92_9AGAR</name>
<organism evidence="1 2">
    <name type="scientific">Gymnopus androsaceus JB14</name>
    <dbReference type="NCBI Taxonomy" id="1447944"/>
    <lineage>
        <taxon>Eukaryota</taxon>
        <taxon>Fungi</taxon>
        <taxon>Dikarya</taxon>
        <taxon>Basidiomycota</taxon>
        <taxon>Agaricomycotina</taxon>
        <taxon>Agaricomycetes</taxon>
        <taxon>Agaricomycetidae</taxon>
        <taxon>Agaricales</taxon>
        <taxon>Marasmiineae</taxon>
        <taxon>Omphalotaceae</taxon>
        <taxon>Gymnopus</taxon>
    </lineage>
</organism>
<dbReference type="EMBL" id="ML769434">
    <property type="protein sequence ID" value="KAE9402518.1"/>
    <property type="molecule type" value="Genomic_DNA"/>
</dbReference>
<protein>
    <submittedName>
        <fullName evidence="1">Uncharacterized protein</fullName>
    </submittedName>
</protein>
<evidence type="ECO:0000313" key="1">
    <source>
        <dbReference type="EMBL" id="KAE9402518.1"/>
    </source>
</evidence>
<gene>
    <name evidence="1" type="ORF">BT96DRAFT_548555</name>
</gene>
<evidence type="ECO:0000313" key="2">
    <source>
        <dbReference type="Proteomes" id="UP000799118"/>
    </source>
</evidence>
<proteinExistence type="predicted"/>
<sequence>MRLSFQTLHLCSFPPCRTDTTSQCDPGGPCFSSSSKKKVSHDQKQYHSKMEESSVGTRCIGEVMDRPAEQLHFESSDLSLCF</sequence>
<keyword evidence="2" id="KW-1185">Reference proteome</keyword>
<dbReference type="AlphaFoldDB" id="A0A6A4HZ92"/>